<keyword evidence="2" id="KW-1185">Reference proteome</keyword>
<name>A0A3M7M4L0_9PLEO</name>
<evidence type="ECO:0000313" key="1">
    <source>
        <dbReference type="EMBL" id="RMZ69406.1"/>
    </source>
</evidence>
<dbReference type="Proteomes" id="UP000265663">
    <property type="component" value="Unassembled WGS sequence"/>
</dbReference>
<dbReference type="AlphaFoldDB" id="A0A3M7M4L0"/>
<sequence length="94" mass="10596">METLYHPFHLSIQGATSPLVYRLGINCCNSFELIRSLSDKCTREDKCGSFRDALSANISQKTGETRNHECAGERRTTVQVFCYELFSNLLCVIG</sequence>
<dbReference type="EMBL" id="KE747818">
    <property type="protein sequence ID" value="RMZ69406.1"/>
    <property type="molecule type" value="Genomic_DNA"/>
</dbReference>
<reference evidence="1 2" key="1">
    <citation type="journal article" date="2014" name="PLoS ONE">
        <title>De novo Genome Assembly of the Fungal Plant Pathogen Pyrenophora semeniperda.</title>
        <authorList>
            <person name="Soliai M.M."/>
            <person name="Meyer S.E."/>
            <person name="Udall J.A."/>
            <person name="Elzinga D.E."/>
            <person name="Hermansen R.A."/>
            <person name="Bodily P.M."/>
            <person name="Hart A.A."/>
            <person name="Coleman C.E."/>
        </authorList>
    </citation>
    <scope>NUCLEOTIDE SEQUENCE [LARGE SCALE GENOMIC DNA]</scope>
    <source>
        <strain evidence="1 2">CCB06</strain>
        <tissue evidence="1">Mycelium</tissue>
    </source>
</reference>
<evidence type="ECO:0000313" key="2">
    <source>
        <dbReference type="Proteomes" id="UP000265663"/>
    </source>
</evidence>
<gene>
    <name evidence="1" type="ORF">GMOD_00006209</name>
</gene>
<accession>A0A3M7M4L0</accession>
<organism evidence="1 2">
    <name type="scientific">Pyrenophora seminiperda CCB06</name>
    <dbReference type="NCBI Taxonomy" id="1302712"/>
    <lineage>
        <taxon>Eukaryota</taxon>
        <taxon>Fungi</taxon>
        <taxon>Dikarya</taxon>
        <taxon>Ascomycota</taxon>
        <taxon>Pezizomycotina</taxon>
        <taxon>Dothideomycetes</taxon>
        <taxon>Pleosporomycetidae</taxon>
        <taxon>Pleosporales</taxon>
        <taxon>Pleosporineae</taxon>
        <taxon>Pleosporaceae</taxon>
        <taxon>Pyrenophora</taxon>
    </lineage>
</organism>
<protein>
    <submittedName>
        <fullName evidence="1">Uncharacterized protein</fullName>
    </submittedName>
</protein>
<proteinExistence type="predicted"/>